<feature type="domain" description="Response regulatory" evidence="7">
    <location>
        <begin position="6"/>
        <end position="121"/>
    </location>
</feature>
<dbReference type="PROSITE" id="PS00622">
    <property type="entry name" value="HTH_LUXR_1"/>
    <property type="match status" value="1"/>
</dbReference>
<dbReference type="SMART" id="SM00421">
    <property type="entry name" value="HTH_LUXR"/>
    <property type="match status" value="1"/>
</dbReference>
<dbReference type="PROSITE" id="PS50043">
    <property type="entry name" value="HTH_LUXR_2"/>
    <property type="match status" value="1"/>
</dbReference>
<keyword evidence="2" id="KW-0805">Transcription regulation</keyword>
<dbReference type="CDD" id="cd06170">
    <property type="entry name" value="LuxR_C_like"/>
    <property type="match status" value="1"/>
</dbReference>
<dbReference type="eggNOG" id="COG2197">
    <property type="taxonomic scope" value="Bacteria"/>
</dbReference>
<dbReference type="SUPFAM" id="SSF46894">
    <property type="entry name" value="C-terminal effector domain of the bipartite response regulators"/>
    <property type="match status" value="1"/>
</dbReference>
<dbReference type="HOGENOM" id="CLU_000445_90_8_5"/>
<evidence type="ECO:0000313" key="9">
    <source>
        <dbReference type="Proteomes" id="UP000003947"/>
    </source>
</evidence>
<dbReference type="EMBL" id="JH660647">
    <property type="protein sequence ID" value="EIM24803.1"/>
    <property type="molecule type" value="Genomic_DNA"/>
</dbReference>
<dbReference type="AlphaFoldDB" id="I4YLG1"/>
<feature type="domain" description="HTH luxR-type" evidence="6">
    <location>
        <begin position="149"/>
        <end position="214"/>
    </location>
</feature>
<evidence type="ECO:0000259" key="6">
    <source>
        <dbReference type="PROSITE" id="PS50043"/>
    </source>
</evidence>
<organism evidence="8 9">
    <name type="scientific">Microvirga lotononidis</name>
    <dbReference type="NCBI Taxonomy" id="864069"/>
    <lineage>
        <taxon>Bacteria</taxon>
        <taxon>Pseudomonadati</taxon>
        <taxon>Pseudomonadota</taxon>
        <taxon>Alphaproteobacteria</taxon>
        <taxon>Hyphomicrobiales</taxon>
        <taxon>Methylobacteriaceae</taxon>
        <taxon>Microvirga</taxon>
    </lineage>
</organism>
<evidence type="ECO:0000256" key="3">
    <source>
        <dbReference type="ARBA" id="ARBA00023125"/>
    </source>
</evidence>
<dbReference type="CDD" id="cd17535">
    <property type="entry name" value="REC_NarL-like"/>
    <property type="match status" value="1"/>
</dbReference>
<sequence length="218" mass="23892">MRPRIRVGIVDDHPLYRDGVVFALESESDIEVIGQGESAQDALHIAQEHSPDVLLLDMNMPGGGINAVSKIAQRCPTTKTLMLTVVDDEDEVRSALRKGAKGYLLKGTGSSELVNAIRSIHRGQNYVSPSFAAQLIMSRGLGESATPDTVRRFPELSDREEQILMLILQGLSNRLIGDELGLTEKTVKGYVTSIMDKLHVRNRVEAAMLASERVSGKR</sequence>
<dbReference type="InterPro" id="IPR058245">
    <property type="entry name" value="NreC/VraR/RcsB-like_REC"/>
</dbReference>
<dbReference type="SUPFAM" id="SSF52172">
    <property type="entry name" value="CheY-like"/>
    <property type="match status" value="1"/>
</dbReference>
<evidence type="ECO:0000256" key="4">
    <source>
        <dbReference type="ARBA" id="ARBA00023163"/>
    </source>
</evidence>
<dbReference type="InterPro" id="IPR001789">
    <property type="entry name" value="Sig_transdc_resp-reg_receiver"/>
</dbReference>
<reference evidence="8 9" key="1">
    <citation type="submission" date="2012-02" db="EMBL/GenBank/DDBJ databases">
        <title>Improved High-Quality Draft sequence of Microvirga sp. WSM3557.</title>
        <authorList>
            <consortium name="US DOE Joint Genome Institute"/>
            <person name="Lucas S."/>
            <person name="Han J."/>
            <person name="Lapidus A."/>
            <person name="Cheng J.-F."/>
            <person name="Goodwin L."/>
            <person name="Pitluck S."/>
            <person name="Peters L."/>
            <person name="Zhang X."/>
            <person name="Detter J.C."/>
            <person name="Han C."/>
            <person name="Tapia R."/>
            <person name="Land M."/>
            <person name="Hauser L."/>
            <person name="Kyrpides N."/>
            <person name="Ivanova N."/>
            <person name="Pagani I."/>
            <person name="Brau L."/>
            <person name="Yates R."/>
            <person name="O'Hara G."/>
            <person name="Rui T."/>
            <person name="Howieson J."/>
            <person name="Reeve W."/>
            <person name="Woyke T."/>
        </authorList>
    </citation>
    <scope>NUCLEOTIDE SEQUENCE [LARGE SCALE GENOMIC DNA]</scope>
    <source>
        <strain evidence="8 9">WSM3557</strain>
    </source>
</reference>
<proteinExistence type="predicted"/>
<accession>I4YLG1</accession>
<keyword evidence="9" id="KW-1185">Reference proteome</keyword>
<dbReference type="SMART" id="SM00448">
    <property type="entry name" value="REC"/>
    <property type="match status" value="1"/>
</dbReference>
<evidence type="ECO:0000256" key="5">
    <source>
        <dbReference type="PROSITE-ProRule" id="PRU00169"/>
    </source>
</evidence>
<dbReference type="InterPro" id="IPR039420">
    <property type="entry name" value="WalR-like"/>
</dbReference>
<dbReference type="Pfam" id="PF00196">
    <property type="entry name" value="GerE"/>
    <property type="match status" value="1"/>
</dbReference>
<evidence type="ECO:0000256" key="1">
    <source>
        <dbReference type="ARBA" id="ARBA00022553"/>
    </source>
</evidence>
<dbReference type="GO" id="GO:0003677">
    <property type="term" value="F:DNA binding"/>
    <property type="evidence" value="ECO:0007669"/>
    <property type="project" value="UniProtKB-KW"/>
</dbReference>
<keyword evidence="3 8" id="KW-0238">DNA-binding</keyword>
<dbReference type="GO" id="GO:0000160">
    <property type="term" value="P:phosphorelay signal transduction system"/>
    <property type="evidence" value="ECO:0007669"/>
    <property type="project" value="InterPro"/>
</dbReference>
<dbReference type="OrthoDB" id="9814495at2"/>
<dbReference type="STRING" id="864069.MicloDRAFT_00055220"/>
<dbReference type="RefSeq" id="WP_009492982.1">
    <property type="nucleotide sequence ID" value="NZ_CP141048.1"/>
</dbReference>
<dbReference type="InterPro" id="IPR000792">
    <property type="entry name" value="Tscrpt_reg_LuxR_C"/>
</dbReference>
<dbReference type="GO" id="GO:0006355">
    <property type="term" value="P:regulation of DNA-templated transcription"/>
    <property type="evidence" value="ECO:0007669"/>
    <property type="project" value="InterPro"/>
</dbReference>
<evidence type="ECO:0000256" key="2">
    <source>
        <dbReference type="ARBA" id="ARBA00023015"/>
    </source>
</evidence>
<dbReference type="Pfam" id="PF00072">
    <property type="entry name" value="Response_reg"/>
    <property type="match status" value="1"/>
</dbReference>
<dbReference type="PROSITE" id="PS50110">
    <property type="entry name" value="RESPONSE_REGULATORY"/>
    <property type="match status" value="1"/>
</dbReference>
<dbReference type="InterPro" id="IPR016032">
    <property type="entry name" value="Sig_transdc_resp-reg_C-effctor"/>
</dbReference>
<keyword evidence="4" id="KW-0804">Transcription</keyword>
<dbReference type="PANTHER" id="PTHR43214:SF41">
    <property type="entry name" value="NITRATE_NITRITE RESPONSE REGULATOR PROTEIN NARP"/>
    <property type="match status" value="1"/>
</dbReference>
<name>I4YLG1_9HYPH</name>
<evidence type="ECO:0000259" key="7">
    <source>
        <dbReference type="PROSITE" id="PS50110"/>
    </source>
</evidence>
<evidence type="ECO:0000313" key="8">
    <source>
        <dbReference type="EMBL" id="EIM24803.1"/>
    </source>
</evidence>
<dbReference type="PRINTS" id="PR00038">
    <property type="entry name" value="HTHLUXR"/>
</dbReference>
<dbReference type="PANTHER" id="PTHR43214">
    <property type="entry name" value="TWO-COMPONENT RESPONSE REGULATOR"/>
    <property type="match status" value="1"/>
</dbReference>
<protein>
    <submittedName>
        <fullName evidence="8">Response regulator containing a CheY-like receiver domain and an HTH DNA-binding domain</fullName>
    </submittedName>
</protein>
<dbReference type="Gene3D" id="3.40.50.2300">
    <property type="match status" value="1"/>
</dbReference>
<dbReference type="InterPro" id="IPR011006">
    <property type="entry name" value="CheY-like_superfamily"/>
</dbReference>
<dbReference type="PATRIC" id="fig|864069.3.peg.5934"/>
<gene>
    <name evidence="8" type="ORF">MicloDRAFT_00055220</name>
</gene>
<feature type="modified residue" description="4-aspartylphosphate" evidence="5">
    <location>
        <position position="57"/>
    </location>
</feature>
<dbReference type="Proteomes" id="UP000003947">
    <property type="component" value="Unassembled WGS sequence"/>
</dbReference>
<keyword evidence="1 5" id="KW-0597">Phosphoprotein</keyword>